<reference evidence="2 3" key="1">
    <citation type="submission" date="2016-10" db="EMBL/GenBank/DDBJ databases">
        <title>Comparative genomics of Bacillus thuringiensis reveals a path to pathogens against multiple invertebrate hosts.</title>
        <authorList>
            <person name="Zheng J."/>
            <person name="Gao Q."/>
            <person name="Liu H."/>
            <person name="Peng D."/>
            <person name="Ruan L."/>
            <person name="Sun M."/>
        </authorList>
    </citation>
    <scope>NUCLEOTIDE SEQUENCE [LARGE SCALE GENOMIC DNA]</scope>
    <source>
        <strain evidence="2">BGSC 4BK1</strain>
    </source>
</reference>
<evidence type="ECO:0000313" key="2">
    <source>
        <dbReference type="EMBL" id="OTX90542.1"/>
    </source>
</evidence>
<dbReference type="EMBL" id="NFDE01000042">
    <property type="protein sequence ID" value="OTX90542.1"/>
    <property type="molecule type" value="Genomic_DNA"/>
</dbReference>
<evidence type="ECO:0000313" key="3">
    <source>
        <dbReference type="Proteomes" id="UP000194945"/>
    </source>
</evidence>
<feature type="region of interest" description="Disordered" evidence="1">
    <location>
        <begin position="66"/>
        <end position="108"/>
    </location>
</feature>
<dbReference type="CDD" id="cd20729">
    <property type="entry name" value="PoNe_LXG-like"/>
    <property type="match status" value="1"/>
</dbReference>
<comment type="caution">
    <text evidence="2">The sequence shown here is derived from an EMBL/GenBank/DDBJ whole genome shotgun (WGS) entry which is preliminary data.</text>
</comment>
<organism evidence="2 3">
    <name type="scientific">Bacillus wiedmannii</name>
    <dbReference type="NCBI Taxonomy" id="1890302"/>
    <lineage>
        <taxon>Bacteria</taxon>
        <taxon>Bacillati</taxon>
        <taxon>Bacillota</taxon>
        <taxon>Bacilli</taxon>
        <taxon>Bacillales</taxon>
        <taxon>Bacillaceae</taxon>
        <taxon>Bacillus</taxon>
        <taxon>Bacillus cereus group</taxon>
    </lineage>
</organism>
<evidence type="ECO:0000256" key="1">
    <source>
        <dbReference type="SAM" id="MobiDB-lite"/>
    </source>
</evidence>
<dbReference type="RefSeq" id="WP_088092434.1">
    <property type="nucleotide sequence ID" value="NZ_JARMNH010000053.1"/>
</dbReference>
<dbReference type="Proteomes" id="UP000194945">
    <property type="component" value="Unassembled WGS sequence"/>
</dbReference>
<gene>
    <name evidence="2" type="ORF">BK730_08770</name>
</gene>
<dbReference type="AlphaFoldDB" id="A0A242ZC79"/>
<proteinExistence type="predicted"/>
<name>A0A242ZC79_9BACI</name>
<sequence>MFEAISLIGGSNFLTIVAEVGTGGLASPIVIPLDIAATATGASLFVHGGFVWNKSIQNTKDTIQKIQSSGGGAANGKPSSSKNTTVDNFDAKTATNKQKGNYGEIKSSDNLLNNQSLKEAGFDLKPVGKSAPSGINDKIVKGIDGLYENANPNSNIKYVIDEAKFGSSQLGKTKDGRQMSNDWLNGSETGKSRILKAVDGDEVLAEKIANALEDSEVERVLLKVDSSGNVKTYRLDEEGNNIGEWP</sequence>
<accession>A0A242ZC79</accession>
<feature type="compositionally biased region" description="Polar residues" evidence="1">
    <location>
        <begin position="77"/>
        <end position="99"/>
    </location>
</feature>
<protein>
    <submittedName>
        <fullName evidence="2">Uncharacterized protein</fullName>
    </submittedName>
</protein>